<evidence type="ECO:0000256" key="12">
    <source>
        <dbReference type="SAM" id="MobiDB-lite"/>
    </source>
</evidence>
<evidence type="ECO:0000256" key="11">
    <source>
        <dbReference type="RuleBase" id="RU000304"/>
    </source>
</evidence>
<dbReference type="PROSITE" id="PS00108">
    <property type="entry name" value="PROTEIN_KINASE_ST"/>
    <property type="match status" value="1"/>
</dbReference>
<proteinExistence type="inferred from homology"/>
<keyword evidence="2 10" id="KW-0547">Nucleotide-binding</keyword>
<dbReference type="InterPro" id="IPR008271">
    <property type="entry name" value="Ser/Thr_kinase_AS"/>
</dbReference>
<dbReference type="InterPro" id="IPR011009">
    <property type="entry name" value="Kinase-like_dom_sf"/>
</dbReference>
<dbReference type="InterPro" id="IPR017441">
    <property type="entry name" value="Protein_kinase_ATP_BS"/>
</dbReference>
<dbReference type="Pfam" id="PF00069">
    <property type="entry name" value="Pkinase"/>
    <property type="match status" value="1"/>
</dbReference>
<dbReference type="EC" id="2.7.12.2" evidence="6"/>
<evidence type="ECO:0000256" key="1">
    <source>
        <dbReference type="ARBA" id="ARBA00022679"/>
    </source>
</evidence>
<feature type="binding site" evidence="10">
    <location>
        <position position="75"/>
    </location>
    <ligand>
        <name>ATP</name>
        <dbReference type="ChEBI" id="CHEBI:30616"/>
    </ligand>
</feature>
<organism evidence="14 15">
    <name type="scientific">Tritrichomonas musculus</name>
    <dbReference type="NCBI Taxonomy" id="1915356"/>
    <lineage>
        <taxon>Eukaryota</taxon>
        <taxon>Metamonada</taxon>
        <taxon>Parabasalia</taxon>
        <taxon>Tritrichomonadida</taxon>
        <taxon>Tritrichomonadidae</taxon>
        <taxon>Tritrichomonas</taxon>
    </lineage>
</organism>
<gene>
    <name evidence="14" type="ORF">M9Y10_000443</name>
</gene>
<dbReference type="EMBL" id="JAPFFF010000001">
    <property type="protein sequence ID" value="KAK8898171.1"/>
    <property type="molecule type" value="Genomic_DNA"/>
</dbReference>
<comment type="similarity">
    <text evidence="5">Belongs to the protein kinase superfamily. STE Ser/Thr protein kinase family. MAP kinase kinase subfamily.</text>
</comment>
<dbReference type="SUPFAM" id="SSF56112">
    <property type="entry name" value="Protein kinase-like (PK-like)"/>
    <property type="match status" value="1"/>
</dbReference>
<dbReference type="SMART" id="SM00220">
    <property type="entry name" value="S_TKc"/>
    <property type="match status" value="1"/>
</dbReference>
<dbReference type="PANTHER" id="PTHR48013">
    <property type="entry name" value="DUAL SPECIFICITY MITOGEN-ACTIVATED PROTEIN KINASE KINASE 5-RELATED"/>
    <property type="match status" value="1"/>
</dbReference>
<dbReference type="InterPro" id="IPR000719">
    <property type="entry name" value="Prot_kinase_dom"/>
</dbReference>
<comment type="catalytic activity">
    <reaction evidence="7">
        <text>L-seryl-[protein] + ATP = O-phospho-L-seryl-[protein] + ADP + H(+)</text>
        <dbReference type="Rhea" id="RHEA:17989"/>
        <dbReference type="Rhea" id="RHEA-COMP:9863"/>
        <dbReference type="Rhea" id="RHEA-COMP:11604"/>
        <dbReference type="ChEBI" id="CHEBI:15378"/>
        <dbReference type="ChEBI" id="CHEBI:29999"/>
        <dbReference type="ChEBI" id="CHEBI:30616"/>
        <dbReference type="ChEBI" id="CHEBI:83421"/>
        <dbReference type="ChEBI" id="CHEBI:456216"/>
        <dbReference type="EC" id="2.7.12.2"/>
    </reaction>
</comment>
<evidence type="ECO:0000256" key="8">
    <source>
        <dbReference type="ARBA" id="ARBA00049299"/>
    </source>
</evidence>
<comment type="caution">
    <text evidence="14">The sequence shown here is derived from an EMBL/GenBank/DDBJ whole genome shotgun (WGS) entry which is preliminary data.</text>
</comment>
<evidence type="ECO:0000256" key="4">
    <source>
        <dbReference type="ARBA" id="ARBA00022840"/>
    </source>
</evidence>
<name>A0ABR2L5A0_9EUKA</name>
<reference evidence="14 15" key="1">
    <citation type="submission" date="2024-04" db="EMBL/GenBank/DDBJ databases">
        <title>Tritrichomonas musculus Genome.</title>
        <authorList>
            <person name="Alves-Ferreira E."/>
            <person name="Grigg M."/>
            <person name="Lorenzi H."/>
            <person name="Galac M."/>
        </authorList>
    </citation>
    <scope>NUCLEOTIDE SEQUENCE [LARGE SCALE GENOMIC DNA]</scope>
    <source>
        <strain evidence="14 15">EAF2021</strain>
    </source>
</reference>
<evidence type="ECO:0000259" key="13">
    <source>
        <dbReference type="PROSITE" id="PS50011"/>
    </source>
</evidence>
<feature type="compositionally biased region" description="Basic and acidic residues" evidence="12">
    <location>
        <begin position="1"/>
        <end position="24"/>
    </location>
</feature>
<dbReference type="Gene3D" id="1.10.510.10">
    <property type="entry name" value="Transferase(Phosphotransferase) domain 1"/>
    <property type="match status" value="1"/>
</dbReference>
<protein>
    <recommendedName>
        <fullName evidence="6">mitogen-activated protein kinase kinase</fullName>
        <ecNumber evidence="6">2.7.12.2</ecNumber>
    </recommendedName>
</protein>
<evidence type="ECO:0000313" key="14">
    <source>
        <dbReference type="EMBL" id="KAK8898171.1"/>
    </source>
</evidence>
<evidence type="ECO:0000256" key="9">
    <source>
        <dbReference type="ARBA" id="ARBA00051693"/>
    </source>
</evidence>
<evidence type="ECO:0000256" key="6">
    <source>
        <dbReference type="ARBA" id="ARBA00038999"/>
    </source>
</evidence>
<accession>A0ABR2L5A0</accession>
<evidence type="ECO:0000256" key="2">
    <source>
        <dbReference type="ARBA" id="ARBA00022741"/>
    </source>
</evidence>
<feature type="compositionally biased region" description="Polar residues" evidence="12">
    <location>
        <begin position="25"/>
        <end position="34"/>
    </location>
</feature>
<dbReference type="PIRSF" id="PIRSF000654">
    <property type="entry name" value="Integrin-linked_kinase"/>
    <property type="match status" value="1"/>
</dbReference>
<keyword evidence="1" id="KW-0808">Transferase</keyword>
<dbReference type="PROSITE" id="PS50011">
    <property type="entry name" value="PROTEIN_KINASE_DOM"/>
    <property type="match status" value="1"/>
</dbReference>
<sequence length="325" mass="37390">MQTQIERMKEAHTEELRKQKEENKTTPSNGSTPMNKGLDILDSSSIDDLEKIEKIGRGSSGEIYKVFKKEIYALKIMEIEGKSYDEFRQFINEYGIMSILDHPNILKTHGIFLSNESTPPSFLLEFCPTNLDKAIKNKRMTKEEIVFTIYQIVEGMKYVHFRKVIHRDLKPTNILVASDGTIKISDFGISKLMTAEEQSMTKGLGTQKFMAPEIINEEDYDSKVDVYSFGVIVFFILSGGEMPTIKIRDICLGKKAEIPSSFTRFAKDLINACWEFDPKERPSFSKICEDIERNEFKLLDLNDTEMKEVQLMVKKLKEKIPPYSS</sequence>
<evidence type="ECO:0000256" key="3">
    <source>
        <dbReference type="ARBA" id="ARBA00022777"/>
    </source>
</evidence>
<dbReference type="PROSITE" id="PS00107">
    <property type="entry name" value="PROTEIN_KINASE_ATP"/>
    <property type="match status" value="1"/>
</dbReference>
<dbReference type="Proteomes" id="UP001470230">
    <property type="component" value="Unassembled WGS sequence"/>
</dbReference>
<evidence type="ECO:0000256" key="7">
    <source>
        <dbReference type="ARBA" id="ARBA00049014"/>
    </source>
</evidence>
<evidence type="ECO:0000256" key="5">
    <source>
        <dbReference type="ARBA" id="ARBA00038035"/>
    </source>
</evidence>
<feature type="region of interest" description="Disordered" evidence="12">
    <location>
        <begin position="1"/>
        <end position="37"/>
    </location>
</feature>
<evidence type="ECO:0000313" key="15">
    <source>
        <dbReference type="Proteomes" id="UP001470230"/>
    </source>
</evidence>
<comment type="catalytic activity">
    <reaction evidence="9">
        <text>L-tyrosyl-[protein] + ATP = O-phospho-L-tyrosyl-[protein] + ADP + H(+)</text>
        <dbReference type="Rhea" id="RHEA:10596"/>
        <dbReference type="Rhea" id="RHEA-COMP:10136"/>
        <dbReference type="Rhea" id="RHEA-COMP:20101"/>
        <dbReference type="ChEBI" id="CHEBI:15378"/>
        <dbReference type="ChEBI" id="CHEBI:30616"/>
        <dbReference type="ChEBI" id="CHEBI:46858"/>
        <dbReference type="ChEBI" id="CHEBI:61978"/>
        <dbReference type="ChEBI" id="CHEBI:456216"/>
        <dbReference type="EC" id="2.7.12.2"/>
    </reaction>
</comment>
<comment type="catalytic activity">
    <reaction evidence="8">
        <text>L-threonyl-[protein] + ATP = O-phospho-L-threonyl-[protein] + ADP + H(+)</text>
        <dbReference type="Rhea" id="RHEA:46608"/>
        <dbReference type="Rhea" id="RHEA-COMP:11060"/>
        <dbReference type="Rhea" id="RHEA-COMP:11605"/>
        <dbReference type="ChEBI" id="CHEBI:15378"/>
        <dbReference type="ChEBI" id="CHEBI:30013"/>
        <dbReference type="ChEBI" id="CHEBI:30616"/>
        <dbReference type="ChEBI" id="CHEBI:61977"/>
        <dbReference type="ChEBI" id="CHEBI:456216"/>
        <dbReference type="EC" id="2.7.12.2"/>
    </reaction>
</comment>
<feature type="domain" description="Protein kinase" evidence="13">
    <location>
        <begin position="49"/>
        <end position="297"/>
    </location>
</feature>
<keyword evidence="15" id="KW-1185">Reference proteome</keyword>
<keyword evidence="11" id="KW-0723">Serine/threonine-protein kinase</keyword>
<dbReference type="PANTHER" id="PTHR48013:SF9">
    <property type="entry name" value="DUAL SPECIFICITY MITOGEN-ACTIVATED PROTEIN KINASE KINASE 5"/>
    <property type="match status" value="1"/>
</dbReference>
<evidence type="ECO:0000256" key="10">
    <source>
        <dbReference type="PROSITE-ProRule" id="PRU10141"/>
    </source>
</evidence>
<keyword evidence="4 10" id="KW-0067">ATP-binding</keyword>
<keyword evidence="3" id="KW-0418">Kinase</keyword>